<dbReference type="OMA" id="TAWSCQV"/>
<protein>
    <submittedName>
        <fullName evidence="2">Uncharacterized protein</fullName>
    </submittedName>
</protein>
<accession>A0A066XPE3</accession>
<comment type="caution">
    <text evidence="2">The sequence shown here is derived from an EMBL/GenBank/DDBJ whole genome shotgun (WGS) entry which is preliminary data.</text>
</comment>
<organism evidence="2 3">
    <name type="scientific">Colletotrichum sublineola</name>
    <name type="common">Sorghum anthracnose fungus</name>
    <dbReference type="NCBI Taxonomy" id="1173701"/>
    <lineage>
        <taxon>Eukaryota</taxon>
        <taxon>Fungi</taxon>
        <taxon>Dikarya</taxon>
        <taxon>Ascomycota</taxon>
        <taxon>Pezizomycotina</taxon>
        <taxon>Sordariomycetes</taxon>
        <taxon>Hypocreomycetidae</taxon>
        <taxon>Glomerellales</taxon>
        <taxon>Glomerellaceae</taxon>
        <taxon>Colletotrichum</taxon>
        <taxon>Colletotrichum graminicola species complex</taxon>
    </lineage>
</organism>
<reference evidence="3" key="1">
    <citation type="journal article" date="2014" name="Genome Announc.">
        <title>Draft genome sequence of Colletotrichum sublineola, a destructive pathogen of cultivated sorghum.</title>
        <authorList>
            <person name="Baroncelli R."/>
            <person name="Sanz-Martin J.M."/>
            <person name="Rech G.E."/>
            <person name="Sukno S.A."/>
            <person name="Thon M.R."/>
        </authorList>
    </citation>
    <scope>NUCLEOTIDE SEQUENCE [LARGE SCALE GENOMIC DNA]</scope>
    <source>
        <strain evidence="3">TX430BB</strain>
    </source>
</reference>
<evidence type="ECO:0000313" key="3">
    <source>
        <dbReference type="Proteomes" id="UP000027238"/>
    </source>
</evidence>
<dbReference type="AlphaFoldDB" id="A0A066XPE3"/>
<dbReference type="Proteomes" id="UP000027238">
    <property type="component" value="Unassembled WGS sequence"/>
</dbReference>
<sequence>MHRSVILAALASLATSSLAAVAGHALLPRDNDCGKLNDVPLSPDPGHSTYTFILDPSVKDVITNLTQTSGSTFNMIQVDQYCNKFNGDGGYEAHNFGYTNITGFGPDSKYTVTTPKCDDGESRSPLSFAVFLCTGNGENCQGTPFWAACGLQGTPGGFRPICPVTEPSGGNPKAVAVNDPTAWSCQVCTTIRTCQFAG</sequence>
<dbReference type="EMBL" id="JMSE01000499">
    <property type="protein sequence ID" value="KDN69559.1"/>
    <property type="molecule type" value="Genomic_DNA"/>
</dbReference>
<keyword evidence="3" id="KW-1185">Reference proteome</keyword>
<dbReference type="HOGENOM" id="CLU_1434352_0_0_1"/>
<evidence type="ECO:0000256" key="1">
    <source>
        <dbReference type="SAM" id="SignalP"/>
    </source>
</evidence>
<dbReference type="OrthoDB" id="10378142at2759"/>
<proteinExistence type="predicted"/>
<feature type="chain" id="PRO_5001630585" evidence="1">
    <location>
        <begin position="20"/>
        <end position="198"/>
    </location>
</feature>
<feature type="signal peptide" evidence="1">
    <location>
        <begin position="1"/>
        <end position="19"/>
    </location>
</feature>
<dbReference type="eggNOG" id="ENOG502RNYI">
    <property type="taxonomic scope" value="Eukaryota"/>
</dbReference>
<evidence type="ECO:0000313" key="2">
    <source>
        <dbReference type="EMBL" id="KDN69559.1"/>
    </source>
</evidence>
<name>A0A066XPE3_COLSU</name>
<keyword evidence="1" id="KW-0732">Signal</keyword>
<gene>
    <name evidence="2" type="ORF">CSUB01_12535</name>
</gene>